<comment type="cofactor">
    <cofactor evidence="1">
        <name>Mg(2+)</name>
        <dbReference type="ChEBI" id="CHEBI:18420"/>
    </cofactor>
</comment>
<evidence type="ECO:0000256" key="9">
    <source>
        <dbReference type="ARBA" id="ARBA00022842"/>
    </source>
</evidence>
<comment type="pathway">
    <text evidence="3">Lipid metabolism; fatty acid beta-oxidation.</text>
</comment>
<protein>
    <recommendedName>
        <fullName evidence="13">Long-chain-fatty-acid--CoA ligase</fullName>
        <ecNumber evidence="12">6.2.1.3</ecNumber>
    </recommendedName>
    <alternativeName>
        <fullName evidence="14">Long-chain acyl-CoA synthetase</fullName>
    </alternativeName>
</protein>
<dbReference type="EC" id="6.2.1.3" evidence="12"/>
<evidence type="ECO:0000259" key="16">
    <source>
        <dbReference type="Pfam" id="PF13193"/>
    </source>
</evidence>
<dbReference type="Pfam" id="PF00501">
    <property type="entry name" value="AMP-binding"/>
    <property type="match status" value="1"/>
</dbReference>
<evidence type="ECO:0000256" key="11">
    <source>
        <dbReference type="ARBA" id="ARBA00023136"/>
    </source>
</evidence>
<comment type="caution">
    <text evidence="17">The sequence shown here is derived from an EMBL/GenBank/DDBJ whole genome shotgun (WGS) entry which is preliminary data.</text>
</comment>
<keyword evidence="6" id="KW-0547">Nucleotide-binding</keyword>
<evidence type="ECO:0000256" key="1">
    <source>
        <dbReference type="ARBA" id="ARBA00001946"/>
    </source>
</evidence>
<keyword evidence="11" id="KW-0472">Membrane</keyword>
<evidence type="ECO:0000256" key="14">
    <source>
        <dbReference type="ARBA" id="ARBA00042773"/>
    </source>
</evidence>
<dbReference type="GO" id="GO:0005524">
    <property type="term" value="F:ATP binding"/>
    <property type="evidence" value="ECO:0007669"/>
    <property type="project" value="UniProtKB-KW"/>
</dbReference>
<dbReference type="InterPro" id="IPR025110">
    <property type="entry name" value="AMP-bd_C"/>
</dbReference>
<dbReference type="FunFam" id="3.40.50.12780:FF:000003">
    <property type="entry name" value="Long-chain-fatty-acid--CoA ligase FadD"/>
    <property type="match status" value="1"/>
</dbReference>
<dbReference type="PANTHER" id="PTHR43767">
    <property type="entry name" value="LONG-CHAIN-FATTY-ACID--COA LIGASE"/>
    <property type="match status" value="1"/>
</dbReference>
<keyword evidence="8" id="KW-0067">ATP-binding</keyword>
<evidence type="ECO:0000256" key="4">
    <source>
        <dbReference type="ARBA" id="ARBA00006432"/>
    </source>
</evidence>
<proteinExistence type="inferred from homology"/>
<evidence type="ECO:0000256" key="12">
    <source>
        <dbReference type="ARBA" id="ARBA00026121"/>
    </source>
</evidence>
<comment type="similarity">
    <text evidence="4">Belongs to the ATP-dependent AMP-binding enzyme family.</text>
</comment>
<dbReference type="InterPro" id="IPR050237">
    <property type="entry name" value="ATP-dep_AMP-bd_enzyme"/>
</dbReference>
<dbReference type="AlphaFoldDB" id="A0A5C5PXC7"/>
<dbReference type="InterPro" id="IPR000873">
    <property type="entry name" value="AMP-dep_synth/lig_dom"/>
</dbReference>
<feature type="domain" description="AMP-dependent synthetase/ligase" evidence="15">
    <location>
        <begin position="31"/>
        <end position="419"/>
    </location>
</feature>
<evidence type="ECO:0000256" key="13">
    <source>
        <dbReference type="ARBA" id="ARBA00039545"/>
    </source>
</evidence>
<reference evidence="17 18" key="1">
    <citation type="submission" date="2019-06" db="EMBL/GenBank/DDBJ databases">
        <title>Pseudomonas bimorpha sp. nov. isolated from bovine raw milk and skim milk concentrate.</title>
        <authorList>
            <person name="Hofmann K."/>
            <person name="Huptas C."/>
            <person name="Doll E."/>
            <person name="Scherer S."/>
            <person name="Wenning M."/>
        </authorList>
    </citation>
    <scope>NUCLEOTIDE SEQUENCE [LARGE SCALE GENOMIC DNA]</scope>
    <source>
        <strain evidence="17 18">DSM 108990</strain>
    </source>
</reference>
<evidence type="ECO:0000313" key="18">
    <source>
        <dbReference type="Proteomes" id="UP000317901"/>
    </source>
</evidence>
<dbReference type="GO" id="GO:0016020">
    <property type="term" value="C:membrane"/>
    <property type="evidence" value="ECO:0007669"/>
    <property type="project" value="UniProtKB-SubCell"/>
</dbReference>
<evidence type="ECO:0000256" key="7">
    <source>
        <dbReference type="ARBA" id="ARBA00022832"/>
    </source>
</evidence>
<dbReference type="GO" id="GO:0004467">
    <property type="term" value="F:long-chain fatty acid-CoA ligase activity"/>
    <property type="evidence" value="ECO:0007669"/>
    <property type="project" value="UniProtKB-EC"/>
</dbReference>
<name>A0A5C5PXC7_9PSED</name>
<gene>
    <name evidence="17" type="ORF">FJD37_11565</name>
</gene>
<evidence type="ECO:0000313" key="17">
    <source>
        <dbReference type="EMBL" id="TWR94315.1"/>
    </source>
</evidence>
<dbReference type="RefSeq" id="WP_146426243.1">
    <property type="nucleotide sequence ID" value="NZ_CP142033.1"/>
</dbReference>
<evidence type="ECO:0000256" key="10">
    <source>
        <dbReference type="ARBA" id="ARBA00023098"/>
    </source>
</evidence>
<dbReference type="Pfam" id="PF13193">
    <property type="entry name" value="AMP-binding_C"/>
    <property type="match status" value="1"/>
</dbReference>
<dbReference type="InterPro" id="IPR020845">
    <property type="entry name" value="AMP-binding_CS"/>
</dbReference>
<feature type="domain" description="AMP-binding enzyme C-terminal" evidence="16">
    <location>
        <begin position="470"/>
        <end position="545"/>
    </location>
</feature>
<keyword evidence="7" id="KW-0276">Fatty acid metabolism</keyword>
<evidence type="ECO:0000256" key="8">
    <source>
        <dbReference type="ARBA" id="ARBA00022840"/>
    </source>
</evidence>
<keyword evidence="9" id="KW-0460">Magnesium</keyword>
<dbReference type="Gene3D" id="3.40.50.980">
    <property type="match status" value="2"/>
</dbReference>
<dbReference type="CDD" id="cd05936">
    <property type="entry name" value="FC-FACS_FadD_like"/>
    <property type="match status" value="1"/>
</dbReference>
<dbReference type="InterPro" id="IPR045851">
    <property type="entry name" value="AMP-bd_C_sf"/>
</dbReference>
<dbReference type="EMBL" id="VFIP01000018">
    <property type="protein sequence ID" value="TWR94315.1"/>
    <property type="molecule type" value="Genomic_DNA"/>
</dbReference>
<sequence length="563" mass="62014">MIESFWKDKYPAGIAAEIDPDQYPNVQSVLRQSCQRFADKPAFSNLGKTLTYGELYEQSGAFAAYLQQHTDLQPGDRIAVQLPNVLQYPVAVFGAIRAGLIVVNTNPLYTAREMEHQFNDSGAKALVCLANMAHLAEKVVPQTSIKYVIVTEVADMLSPFKRVLINSVIKYVKKMVPAYHLPNAIKFNDVLSKGQGQQVNEANPLSSDVAVLQYTGGTTGVAKGAMLTHRNLIANMLQCKALMGSNLNEGCEILITPLPLYHIYAFTFHCMAMMLLGNHNILISNPRDLPAMVKELSKWKFTGFVGLNTLFVALCNSEAFRKLDFSSLKVTLSGGMALQLSVAERWKTVTGCEICEGYGMTETSPVVSVNPIQNIQIGTIGIPMPSTLCKVINDAGEELPLGEVGELCIKGPQVMKGYWERPDATAEIMDSDGWLKSGDIAIIQPDGYMRIVDRKKDMILVSGFNVYPNELEDVMASLSGVLQSAAIGIPDEKTGELIKVFIVVKPGMTLTKEQVMVHMRANLTAYKSPKIVEFRDSLPTTNVGKILRRELRDEELKKLGLKK</sequence>
<dbReference type="Gene3D" id="3.30.300.30">
    <property type="match status" value="1"/>
</dbReference>
<dbReference type="Gene3D" id="2.30.38.10">
    <property type="entry name" value="Luciferase, Domain 3"/>
    <property type="match status" value="1"/>
</dbReference>
<dbReference type="PROSITE" id="PS00455">
    <property type="entry name" value="AMP_BINDING"/>
    <property type="match status" value="1"/>
</dbReference>
<evidence type="ECO:0000256" key="3">
    <source>
        <dbReference type="ARBA" id="ARBA00005005"/>
    </source>
</evidence>
<accession>A0A5C5PXC7</accession>
<keyword evidence="10" id="KW-0443">Lipid metabolism</keyword>
<evidence type="ECO:0000256" key="6">
    <source>
        <dbReference type="ARBA" id="ARBA00022741"/>
    </source>
</evidence>
<organism evidence="17 18">
    <name type="scientific">Pseudomonas saxonica</name>
    <dbReference type="NCBI Taxonomy" id="2600598"/>
    <lineage>
        <taxon>Bacteria</taxon>
        <taxon>Pseudomonadati</taxon>
        <taxon>Pseudomonadota</taxon>
        <taxon>Gammaproteobacteria</taxon>
        <taxon>Pseudomonadales</taxon>
        <taxon>Pseudomonadaceae</taxon>
        <taxon>Pseudomonas</taxon>
    </lineage>
</organism>
<comment type="subcellular location">
    <subcellularLocation>
        <location evidence="2">Membrane</location>
        <topology evidence="2">Peripheral membrane protein</topology>
    </subcellularLocation>
</comment>
<dbReference type="FunFam" id="3.30.300.30:FF:000006">
    <property type="entry name" value="Long-chain-fatty-acid--CoA ligase FadD"/>
    <property type="match status" value="1"/>
</dbReference>
<dbReference type="SUPFAM" id="SSF56801">
    <property type="entry name" value="Acetyl-CoA synthetase-like"/>
    <property type="match status" value="1"/>
</dbReference>
<dbReference type="OrthoDB" id="9803968at2"/>
<dbReference type="NCBIfam" id="NF004229">
    <property type="entry name" value="PRK05677.1"/>
    <property type="match status" value="1"/>
</dbReference>
<dbReference type="PANTHER" id="PTHR43767:SF8">
    <property type="entry name" value="LONG-CHAIN-FATTY-ACID--COA LIGASE"/>
    <property type="match status" value="1"/>
</dbReference>
<keyword evidence="5 17" id="KW-0436">Ligase</keyword>
<evidence type="ECO:0000256" key="2">
    <source>
        <dbReference type="ARBA" id="ARBA00004170"/>
    </source>
</evidence>
<evidence type="ECO:0000259" key="15">
    <source>
        <dbReference type="Pfam" id="PF00501"/>
    </source>
</evidence>
<evidence type="ECO:0000256" key="5">
    <source>
        <dbReference type="ARBA" id="ARBA00022598"/>
    </source>
</evidence>
<dbReference type="Proteomes" id="UP000317901">
    <property type="component" value="Unassembled WGS sequence"/>
</dbReference>